<dbReference type="GeneID" id="81354193"/>
<evidence type="ECO:0000313" key="3">
    <source>
        <dbReference type="Proteomes" id="UP001149074"/>
    </source>
</evidence>
<dbReference type="AlphaFoldDB" id="A0A9W9G1V2"/>
<keyword evidence="3" id="KW-1185">Reference proteome</keyword>
<protein>
    <submittedName>
        <fullName evidence="2">Uncharacterized protein</fullName>
    </submittedName>
</protein>
<feature type="region of interest" description="Disordered" evidence="1">
    <location>
        <begin position="106"/>
        <end position="127"/>
    </location>
</feature>
<evidence type="ECO:0000256" key="1">
    <source>
        <dbReference type="SAM" id="MobiDB-lite"/>
    </source>
</evidence>
<gene>
    <name evidence="2" type="ORF">N7532_002720</name>
</gene>
<organism evidence="2 3">
    <name type="scientific">Penicillium argentinense</name>
    <dbReference type="NCBI Taxonomy" id="1131581"/>
    <lineage>
        <taxon>Eukaryota</taxon>
        <taxon>Fungi</taxon>
        <taxon>Dikarya</taxon>
        <taxon>Ascomycota</taxon>
        <taxon>Pezizomycotina</taxon>
        <taxon>Eurotiomycetes</taxon>
        <taxon>Eurotiomycetidae</taxon>
        <taxon>Eurotiales</taxon>
        <taxon>Aspergillaceae</taxon>
        <taxon>Penicillium</taxon>
    </lineage>
</organism>
<name>A0A9W9G1V2_9EURO</name>
<accession>A0A9W9G1V2</accession>
<dbReference type="EMBL" id="JAPQKI010000003">
    <property type="protein sequence ID" value="KAJ5110075.1"/>
    <property type="molecule type" value="Genomic_DNA"/>
</dbReference>
<dbReference type="Proteomes" id="UP001149074">
    <property type="component" value="Unassembled WGS sequence"/>
</dbReference>
<dbReference type="OrthoDB" id="4364220at2759"/>
<evidence type="ECO:0000313" key="2">
    <source>
        <dbReference type="EMBL" id="KAJ5110075.1"/>
    </source>
</evidence>
<sequence>MSRQLSSGAQTATPTPEISQVNAGAGFSYELSEIQNHQHLDNQVLVPNPPAAQPTTIVVAADEHSASEDASNAITGSTSAHAGIPPQPYNPSQFSIPLRTTIPPGATIPLRATSAPQDTTRLPSPRPDPFYTVERSAARYNAFKQAGALRRRWMEDPNEPGCTISPVTLDFEQFRTQDHGDFSISSSTANVMILYAELSLPTDVAYESVQFTTDRMQWIGLCASGIVILDVLERERDPNIPHISEVGMANYEQSFALGGEPLTRIYITKMANDHTLDFLDNKLHSDETGLIWPRSDKQTFTYESHPDMFDTTLGTPLGNVAAAMIIGGYPRGTRRIKSFTVWPYGDVIPARMRNPTYAHLLFETEAIVVLLTRLPKLPDRQ</sequence>
<proteinExistence type="predicted"/>
<reference evidence="2" key="1">
    <citation type="submission" date="2022-11" db="EMBL/GenBank/DDBJ databases">
        <authorList>
            <person name="Petersen C."/>
        </authorList>
    </citation>
    <scope>NUCLEOTIDE SEQUENCE</scope>
    <source>
        <strain evidence="2">IBT 30761</strain>
    </source>
</reference>
<reference evidence="2" key="2">
    <citation type="journal article" date="2023" name="IMA Fungus">
        <title>Comparative genomic study of the Penicillium genus elucidates a diverse pangenome and 15 lateral gene transfer events.</title>
        <authorList>
            <person name="Petersen C."/>
            <person name="Sorensen T."/>
            <person name="Nielsen M.R."/>
            <person name="Sondergaard T.E."/>
            <person name="Sorensen J.L."/>
            <person name="Fitzpatrick D.A."/>
            <person name="Frisvad J.C."/>
            <person name="Nielsen K.L."/>
        </authorList>
    </citation>
    <scope>NUCLEOTIDE SEQUENCE</scope>
    <source>
        <strain evidence="2">IBT 30761</strain>
    </source>
</reference>
<dbReference type="RefSeq" id="XP_056478186.1">
    <property type="nucleotide sequence ID" value="XM_056615214.1"/>
</dbReference>
<feature type="region of interest" description="Disordered" evidence="1">
    <location>
        <begin position="1"/>
        <end position="21"/>
    </location>
</feature>
<feature type="region of interest" description="Disordered" evidence="1">
    <location>
        <begin position="64"/>
        <end position="91"/>
    </location>
</feature>
<comment type="caution">
    <text evidence="2">The sequence shown here is derived from an EMBL/GenBank/DDBJ whole genome shotgun (WGS) entry which is preliminary data.</text>
</comment>